<evidence type="ECO:0000313" key="3">
    <source>
        <dbReference type="Proteomes" id="UP000485058"/>
    </source>
</evidence>
<dbReference type="Proteomes" id="UP000485058">
    <property type="component" value="Unassembled WGS sequence"/>
</dbReference>
<name>A0A699YZW5_HAELA</name>
<dbReference type="Gene3D" id="3.40.50.10330">
    <property type="entry name" value="Probable inorganic polyphosphate/atp-NAD kinase, domain 1"/>
    <property type="match status" value="1"/>
</dbReference>
<comment type="similarity">
    <text evidence="1">Belongs to the NAD kinase family.</text>
</comment>
<feature type="non-terminal residue" evidence="2">
    <location>
        <position position="1"/>
    </location>
</feature>
<evidence type="ECO:0000256" key="1">
    <source>
        <dbReference type="ARBA" id="ARBA00010995"/>
    </source>
</evidence>
<gene>
    <name evidence="2" type="ORF">HaLaN_03609</name>
</gene>
<sequence length="74" mass="7909">EIAAWLTARGIKVVVERAVHASEVSQYEAYQPDKHAVDFCITLGGDGTVLHLASLFEGQDAPLPPVISFAMGTL</sequence>
<reference evidence="2 3" key="1">
    <citation type="submission" date="2020-02" db="EMBL/GenBank/DDBJ databases">
        <title>Draft genome sequence of Haematococcus lacustris strain NIES-144.</title>
        <authorList>
            <person name="Morimoto D."/>
            <person name="Nakagawa S."/>
            <person name="Yoshida T."/>
            <person name="Sawayama S."/>
        </authorList>
    </citation>
    <scope>NUCLEOTIDE SEQUENCE [LARGE SCALE GENOMIC DNA]</scope>
    <source>
        <strain evidence="2 3">NIES-144</strain>
    </source>
</reference>
<dbReference type="EMBL" id="BLLF01000173">
    <property type="protein sequence ID" value="GFH08622.1"/>
    <property type="molecule type" value="Genomic_DNA"/>
</dbReference>
<dbReference type="InterPro" id="IPR016064">
    <property type="entry name" value="NAD/diacylglycerol_kinase_sf"/>
</dbReference>
<evidence type="ECO:0008006" key="4">
    <source>
        <dbReference type="Google" id="ProtNLM"/>
    </source>
</evidence>
<dbReference type="GO" id="GO:0006741">
    <property type="term" value="P:NADP+ biosynthetic process"/>
    <property type="evidence" value="ECO:0007669"/>
    <property type="project" value="InterPro"/>
</dbReference>
<evidence type="ECO:0000313" key="2">
    <source>
        <dbReference type="EMBL" id="GFH08622.1"/>
    </source>
</evidence>
<comment type="caution">
    <text evidence="2">The sequence shown here is derived from an EMBL/GenBank/DDBJ whole genome shotgun (WGS) entry which is preliminary data.</text>
</comment>
<proteinExistence type="inferred from homology"/>
<dbReference type="SUPFAM" id="SSF111331">
    <property type="entry name" value="NAD kinase/diacylglycerol kinase-like"/>
    <property type="match status" value="1"/>
</dbReference>
<dbReference type="GO" id="GO:0003951">
    <property type="term" value="F:NAD+ kinase activity"/>
    <property type="evidence" value="ECO:0007669"/>
    <property type="project" value="InterPro"/>
</dbReference>
<dbReference type="Pfam" id="PF01513">
    <property type="entry name" value="NAD_kinase"/>
    <property type="match status" value="1"/>
</dbReference>
<keyword evidence="3" id="KW-1185">Reference proteome</keyword>
<accession>A0A699YZW5</accession>
<organism evidence="2 3">
    <name type="scientific">Haematococcus lacustris</name>
    <name type="common">Green alga</name>
    <name type="synonym">Haematococcus pluvialis</name>
    <dbReference type="NCBI Taxonomy" id="44745"/>
    <lineage>
        <taxon>Eukaryota</taxon>
        <taxon>Viridiplantae</taxon>
        <taxon>Chlorophyta</taxon>
        <taxon>core chlorophytes</taxon>
        <taxon>Chlorophyceae</taxon>
        <taxon>CS clade</taxon>
        <taxon>Chlamydomonadales</taxon>
        <taxon>Haematococcaceae</taxon>
        <taxon>Haematococcus</taxon>
    </lineage>
</organism>
<dbReference type="InterPro" id="IPR002504">
    <property type="entry name" value="NADK"/>
</dbReference>
<protein>
    <recommendedName>
        <fullName evidence="4">NAD(+) kinase</fullName>
    </recommendedName>
</protein>
<dbReference type="InterPro" id="IPR017438">
    <property type="entry name" value="ATP-NAD_kinase_N"/>
</dbReference>
<dbReference type="PANTHER" id="PTHR20275">
    <property type="entry name" value="NAD KINASE"/>
    <property type="match status" value="1"/>
</dbReference>
<dbReference type="PANTHER" id="PTHR20275:SF6">
    <property type="entry name" value="NAD KINASE 2, CHLOROPLASTIC"/>
    <property type="match status" value="1"/>
</dbReference>
<dbReference type="AlphaFoldDB" id="A0A699YZW5"/>